<name>A0A4R2RDK4_9RHOB</name>
<organism evidence="7 8">
    <name type="scientific">Rhodovulum bhavnagarense</name>
    <dbReference type="NCBI Taxonomy" id="992286"/>
    <lineage>
        <taxon>Bacteria</taxon>
        <taxon>Pseudomonadati</taxon>
        <taxon>Pseudomonadota</taxon>
        <taxon>Alphaproteobacteria</taxon>
        <taxon>Rhodobacterales</taxon>
        <taxon>Paracoccaceae</taxon>
        <taxon>Rhodovulum</taxon>
    </lineage>
</organism>
<evidence type="ECO:0000256" key="2">
    <source>
        <dbReference type="ARBA" id="ARBA00004613"/>
    </source>
</evidence>
<dbReference type="InterPro" id="IPR013858">
    <property type="entry name" value="Peptidase_M10B_C"/>
</dbReference>
<reference evidence="7 8" key="1">
    <citation type="submission" date="2019-03" db="EMBL/GenBank/DDBJ databases">
        <title>Genomic Encyclopedia of Type Strains, Phase IV (KMG-IV): sequencing the most valuable type-strain genomes for metagenomic binning, comparative biology and taxonomic classification.</title>
        <authorList>
            <person name="Goeker M."/>
        </authorList>
    </citation>
    <scope>NUCLEOTIDE SEQUENCE [LARGE SCALE GENOMIC DNA]</scope>
    <source>
        <strain evidence="7 8">DSM 24766</strain>
    </source>
</reference>
<dbReference type="RefSeq" id="WP_132950898.1">
    <property type="nucleotide sequence ID" value="NZ_SLXU01000004.1"/>
</dbReference>
<proteinExistence type="predicted"/>
<keyword evidence="3" id="KW-0964">Secreted</keyword>
<feature type="region of interest" description="Disordered" evidence="5">
    <location>
        <begin position="663"/>
        <end position="694"/>
    </location>
</feature>
<evidence type="ECO:0000256" key="4">
    <source>
        <dbReference type="ARBA" id="ARBA00022737"/>
    </source>
</evidence>
<comment type="caution">
    <text evidence="7">The sequence shown here is derived from an EMBL/GenBank/DDBJ whole genome shotgun (WGS) entry which is preliminary data.</text>
</comment>
<dbReference type="Proteomes" id="UP000295050">
    <property type="component" value="Unassembled WGS sequence"/>
</dbReference>
<feature type="compositionally biased region" description="Gly residues" evidence="5">
    <location>
        <begin position="663"/>
        <end position="673"/>
    </location>
</feature>
<dbReference type="AlphaFoldDB" id="A0A4R2RDK4"/>
<sequence>MTILVEPQGTSALGGTGAPLGAVSIVPDGAAAWHVTDHAGGVTYSVAPGVFVPQVTGMQVHLPDDRIALSVVGLGGSIAAPAWQAALAGGGAGQGALFDPGGLPGDGVTLAAAGPDGQGFVMAAQGAAPGVTLFAVDETGSPGVGVTLQDSEATYLAGVSDLQAIETAQGLFVAAASATENGISILRVDGMSAPEPVSALGVSDSVPVQTVTALEAVRLDGATYLIAAAAGTSSLTVFQVAENGGLSVTDHVVDTLHTRFAEAGQLASVTVGDQVFVSAAGGDDGVTVFRLTAEGRLVHLASIADQPGLSLADVSGLGMARTDAGFAILVASASEPGLSQISVSVSPGVVLAGADGPVSGGDDDDILSLSSDSGVIEGGGGDDVISDGPGADTLTGGPGRDTFLLGVDGAVDVITDIRPGEDMLDLSIWPFLHGVQQLEVETTGWGAIVTYGEEILNLHSWDGTAFDAEDIAALLSVSVSRYEIVPAPLQLSDPLPVPVPGPISQPKPDAPPAPADSGSTGMGHLVEGAAGDDTLTGTQWDDTLLGQAGNDVIEALAGNDMIAASDGNDLVEAGAGNDDIGGGTGDDTILCGDGRDTVGGGLGADSILCGGDNDVASGGPDDDIVLGEAGNDTLAGSFGHDLIDGGGGHDSLGGGAGRDLLIGGEGADSLGGGEGEDRLEGGDGDDFIGGGPGPDLLFGGAGADSLNGGTGDDRLEGGPGKDLFVFSEFSAGEHDTITDFQVGLDRLRLDGVAGQGQQGKFDALHITSAADGLRIDHGGHMITLEGIEIEQIDAGDFLFL</sequence>
<comment type="cofactor">
    <cofactor evidence="1">
        <name>Ca(2+)</name>
        <dbReference type="ChEBI" id="CHEBI:29108"/>
    </cofactor>
</comment>
<evidence type="ECO:0000313" key="8">
    <source>
        <dbReference type="Proteomes" id="UP000295050"/>
    </source>
</evidence>
<dbReference type="GO" id="GO:0005615">
    <property type="term" value="C:extracellular space"/>
    <property type="evidence" value="ECO:0007669"/>
    <property type="project" value="InterPro"/>
</dbReference>
<comment type="subcellular location">
    <subcellularLocation>
        <location evidence="2">Secreted</location>
    </subcellularLocation>
</comment>
<evidence type="ECO:0000256" key="1">
    <source>
        <dbReference type="ARBA" id="ARBA00001913"/>
    </source>
</evidence>
<dbReference type="PRINTS" id="PR00313">
    <property type="entry name" value="CABNDNGRPT"/>
</dbReference>
<evidence type="ECO:0000256" key="3">
    <source>
        <dbReference type="ARBA" id="ARBA00022525"/>
    </source>
</evidence>
<dbReference type="PROSITE" id="PS00330">
    <property type="entry name" value="HEMOLYSIN_CALCIUM"/>
    <property type="match status" value="4"/>
</dbReference>
<keyword evidence="4" id="KW-0677">Repeat</keyword>
<gene>
    <name evidence="7" type="ORF">EV663_1041</name>
</gene>
<dbReference type="Pfam" id="PF08548">
    <property type="entry name" value="Peptidase_M10_C"/>
    <property type="match status" value="1"/>
</dbReference>
<evidence type="ECO:0000256" key="5">
    <source>
        <dbReference type="SAM" id="MobiDB-lite"/>
    </source>
</evidence>
<feature type="region of interest" description="Disordered" evidence="5">
    <location>
        <begin position="378"/>
        <end position="397"/>
    </location>
</feature>
<keyword evidence="8" id="KW-1185">Reference proteome</keyword>
<dbReference type="SUPFAM" id="SSF51120">
    <property type="entry name" value="beta-Roll"/>
    <property type="match status" value="4"/>
</dbReference>
<dbReference type="PANTHER" id="PTHR38340">
    <property type="entry name" value="S-LAYER PROTEIN"/>
    <property type="match status" value="1"/>
</dbReference>
<feature type="domain" description="Peptidase M10 serralysin C-terminal" evidence="6">
    <location>
        <begin position="662"/>
        <end position="762"/>
    </location>
</feature>
<evidence type="ECO:0000313" key="7">
    <source>
        <dbReference type="EMBL" id="TCP61550.1"/>
    </source>
</evidence>
<dbReference type="InterPro" id="IPR018511">
    <property type="entry name" value="Hemolysin-typ_Ca-bd_CS"/>
</dbReference>
<dbReference type="Gene3D" id="2.150.10.10">
    <property type="entry name" value="Serralysin-like metalloprotease, C-terminal"/>
    <property type="match status" value="4"/>
</dbReference>
<dbReference type="InterPro" id="IPR001343">
    <property type="entry name" value="Hemolysn_Ca-bd"/>
</dbReference>
<evidence type="ECO:0000259" key="6">
    <source>
        <dbReference type="Pfam" id="PF08548"/>
    </source>
</evidence>
<dbReference type="Pfam" id="PF00353">
    <property type="entry name" value="HemolysinCabind"/>
    <property type="match status" value="5"/>
</dbReference>
<dbReference type="GO" id="GO:0005509">
    <property type="term" value="F:calcium ion binding"/>
    <property type="evidence" value="ECO:0007669"/>
    <property type="project" value="InterPro"/>
</dbReference>
<dbReference type="OrthoDB" id="9342475at2"/>
<feature type="compositionally biased region" description="Pro residues" evidence="5">
    <location>
        <begin position="495"/>
        <end position="514"/>
    </location>
</feature>
<feature type="region of interest" description="Disordered" evidence="5">
    <location>
        <begin position="490"/>
        <end position="536"/>
    </location>
</feature>
<dbReference type="PANTHER" id="PTHR38340:SF1">
    <property type="entry name" value="S-LAYER PROTEIN"/>
    <property type="match status" value="1"/>
</dbReference>
<accession>A0A4R2RDK4</accession>
<dbReference type="EMBL" id="SLXU01000004">
    <property type="protein sequence ID" value="TCP61550.1"/>
    <property type="molecule type" value="Genomic_DNA"/>
</dbReference>
<protein>
    <submittedName>
        <fullName evidence="7">Hemolysin type calcium-binding protein</fullName>
    </submittedName>
</protein>
<dbReference type="InterPro" id="IPR050557">
    <property type="entry name" value="RTX_toxin/Mannuronan_C5-epim"/>
</dbReference>
<dbReference type="InterPro" id="IPR011049">
    <property type="entry name" value="Serralysin-like_metalloprot_C"/>
</dbReference>